<dbReference type="Gene3D" id="1.20.5.170">
    <property type="match status" value="1"/>
</dbReference>
<dbReference type="AlphaFoldDB" id="V9DLX3"/>
<dbReference type="PANTHER" id="PTHR40621:SF6">
    <property type="entry name" value="AP-1-LIKE TRANSCRIPTION FACTOR YAP1-RELATED"/>
    <property type="match status" value="1"/>
</dbReference>
<dbReference type="PANTHER" id="PTHR40621">
    <property type="entry name" value="TRANSCRIPTION FACTOR KAPC-RELATED"/>
    <property type="match status" value="1"/>
</dbReference>
<evidence type="ECO:0000313" key="5">
    <source>
        <dbReference type="EMBL" id="ETI27894.1"/>
    </source>
</evidence>
<feature type="domain" description="BZIP" evidence="4">
    <location>
        <begin position="13"/>
        <end position="76"/>
    </location>
</feature>
<comment type="subcellular location">
    <subcellularLocation>
        <location evidence="1">Nucleus</location>
    </subcellularLocation>
</comment>
<evidence type="ECO:0000256" key="1">
    <source>
        <dbReference type="ARBA" id="ARBA00004123"/>
    </source>
</evidence>
<proteinExistence type="predicted"/>
<dbReference type="Proteomes" id="UP000030678">
    <property type="component" value="Unassembled WGS sequence"/>
</dbReference>
<dbReference type="HOGENOM" id="CLU_1384016_0_0_1"/>
<keyword evidence="2" id="KW-0539">Nucleus</keyword>
<evidence type="ECO:0000256" key="2">
    <source>
        <dbReference type="ARBA" id="ARBA00023242"/>
    </source>
</evidence>
<dbReference type="InterPro" id="IPR046347">
    <property type="entry name" value="bZIP_sf"/>
</dbReference>
<dbReference type="GeneID" id="19978836"/>
<feature type="coiled-coil region" evidence="3">
    <location>
        <begin position="9"/>
        <end position="79"/>
    </location>
</feature>
<evidence type="ECO:0000256" key="3">
    <source>
        <dbReference type="SAM" id="Coils"/>
    </source>
</evidence>
<keyword evidence="3" id="KW-0175">Coiled coil</keyword>
<dbReference type="GO" id="GO:0001228">
    <property type="term" value="F:DNA-binding transcription activator activity, RNA polymerase II-specific"/>
    <property type="evidence" value="ECO:0007669"/>
    <property type="project" value="TreeGrafter"/>
</dbReference>
<evidence type="ECO:0000259" key="4">
    <source>
        <dbReference type="PROSITE" id="PS50217"/>
    </source>
</evidence>
<dbReference type="GO" id="GO:0000976">
    <property type="term" value="F:transcription cis-regulatory region binding"/>
    <property type="evidence" value="ECO:0007669"/>
    <property type="project" value="InterPro"/>
</dbReference>
<dbReference type="VEuPathDB" id="FungiDB:G647_00343"/>
<evidence type="ECO:0000313" key="6">
    <source>
        <dbReference type="Proteomes" id="UP000030678"/>
    </source>
</evidence>
<dbReference type="GO" id="GO:0090575">
    <property type="term" value="C:RNA polymerase II transcription regulator complex"/>
    <property type="evidence" value="ECO:0007669"/>
    <property type="project" value="TreeGrafter"/>
</dbReference>
<dbReference type="OrthoDB" id="2590011at2759"/>
<name>V9DLX3_9EURO</name>
<dbReference type="SUPFAM" id="SSF57959">
    <property type="entry name" value="Leucine zipper domain"/>
    <property type="match status" value="1"/>
</dbReference>
<dbReference type="RefSeq" id="XP_008721968.1">
    <property type="nucleotide sequence ID" value="XM_008723746.1"/>
</dbReference>
<sequence length="197" mass="22331">MSDIFRPLFRSVEDKVANRREQLRKAQKTFRDRRDQYLQTLEKTVQRQQSNEARLQNEVEHLKRELVATKLRLDDREAKLSQFRELSDPGNHTRNGWRNFAYPSRENGANAYPTPSNESAASDAESFASSNTTLVWIETKNDQPVQLHVQLQGGDGANAATSNTNSLSPDPLMQAGLLPAYVSQLDVVVVAMEFVLK</sequence>
<organism evidence="5 6">
    <name type="scientific">Cladophialophora carrionii CBS 160.54</name>
    <dbReference type="NCBI Taxonomy" id="1279043"/>
    <lineage>
        <taxon>Eukaryota</taxon>
        <taxon>Fungi</taxon>
        <taxon>Dikarya</taxon>
        <taxon>Ascomycota</taxon>
        <taxon>Pezizomycotina</taxon>
        <taxon>Eurotiomycetes</taxon>
        <taxon>Chaetothyriomycetidae</taxon>
        <taxon>Chaetothyriales</taxon>
        <taxon>Herpotrichiellaceae</taxon>
        <taxon>Cladophialophora</taxon>
    </lineage>
</organism>
<dbReference type="InterPro" id="IPR050936">
    <property type="entry name" value="AP-1-like"/>
</dbReference>
<dbReference type="PROSITE" id="PS50217">
    <property type="entry name" value="BZIP"/>
    <property type="match status" value="1"/>
</dbReference>
<dbReference type="InterPro" id="IPR004827">
    <property type="entry name" value="bZIP"/>
</dbReference>
<accession>V9DLX3</accession>
<gene>
    <name evidence="5" type="ORF">G647_00343</name>
</gene>
<dbReference type="CDD" id="cd14688">
    <property type="entry name" value="bZIP_YAP"/>
    <property type="match status" value="1"/>
</dbReference>
<reference evidence="5 6" key="1">
    <citation type="submission" date="2013-03" db="EMBL/GenBank/DDBJ databases">
        <title>The Genome Sequence of Cladophialophora carrionii CBS 160.54.</title>
        <authorList>
            <consortium name="The Broad Institute Genomics Platform"/>
            <person name="Cuomo C."/>
            <person name="de Hoog S."/>
            <person name="Gorbushina A."/>
            <person name="Walker B."/>
            <person name="Young S.K."/>
            <person name="Zeng Q."/>
            <person name="Gargeya S."/>
            <person name="Fitzgerald M."/>
            <person name="Haas B."/>
            <person name="Abouelleil A."/>
            <person name="Allen A.W."/>
            <person name="Alvarado L."/>
            <person name="Arachchi H.M."/>
            <person name="Berlin A.M."/>
            <person name="Chapman S.B."/>
            <person name="Gainer-Dewar J."/>
            <person name="Goldberg J."/>
            <person name="Griggs A."/>
            <person name="Gujja S."/>
            <person name="Hansen M."/>
            <person name="Howarth C."/>
            <person name="Imamovic A."/>
            <person name="Ireland A."/>
            <person name="Larimer J."/>
            <person name="McCowan C."/>
            <person name="Murphy C."/>
            <person name="Pearson M."/>
            <person name="Poon T.W."/>
            <person name="Priest M."/>
            <person name="Roberts A."/>
            <person name="Saif S."/>
            <person name="Shea T."/>
            <person name="Sisk P."/>
            <person name="Sykes S."/>
            <person name="Wortman J."/>
            <person name="Nusbaum C."/>
            <person name="Birren B."/>
        </authorList>
    </citation>
    <scope>NUCLEOTIDE SEQUENCE [LARGE SCALE GENOMIC DNA]</scope>
    <source>
        <strain evidence="5 6">CBS 160.54</strain>
    </source>
</reference>
<protein>
    <recommendedName>
        <fullName evidence="4">BZIP domain-containing protein</fullName>
    </recommendedName>
</protein>
<dbReference type="EMBL" id="KB822697">
    <property type="protein sequence ID" value="ETI27894.1"/>
    <property type="molecule type" value="Genomic_DNA"/>
</dbReference>